<evidence type="ECO:0000313" key="1">
    <source>
        <dbReference type="EMBL" id="XFD39548.1"/>
    </source>
</evidence>
<keyword evidence="2" id="KW-1185">Reference proteome</keyword>
<name>A0ACD5DDS7_9LACO</name>
<dbReference type="Proteomes" id="UP001149860">
    <property type="component" value="Chromosome"/>
</dbReference>
<gene>
    <name evidence="1" type="ORF">O0236_009140</name>
</gene>
<organism evidence="1 2">
    <name type="scientific">Lentilactobacillus terminaliae</name>
    <dbReference type="NCBI Taxonomy" id="3003483"/>
    <lineage>
        <taxon>Bacteria</taxon>
        <taxon>Bacillati</taxon>
        <taxon>Bacillota</taxon>
        <taxon>Bacilli</taxon>
        <taxon>Lactobacillales</taxon>
        <taxon>Lactobacillaceae</taxon>
        <taxon>Lentilactobacillus</taxon>
    </lineage>
</organism>
<proteinExistence type="predicted"/>
<evidence type="ECO:0000313" key="2">
    <source>
        <dbReference type="Proteomes" id="UP001149860"/>
    </source>
</evidence>
<protein>
    <submittedName>
        <fullName evidence="1">Glycosyltransferase family 2 protein</fullName>
    </submittedName>
</protein>
<dbReference type="EMBL" id="CP168151">
    <property type="protein sequence ID" value="XFD39548.1"/>
    <property type="molecule type" value="Genomic_DNA"/>
</dbReference>
<reference evidence="1" key="1">
    <citation type="submission" date="2024-08" db="EMBL/GenBank/DDBJ databases">
        <title>Lentilactobacillus sp. nov., isolated from tree bark.</title>
        <authorList>
            <person name="Phuengjayaem S."/>
            <person name="Tanasupawat S."/>
        </authorList>
    </citation>
    <scope>NUCLEOTIDE SEQUENCE</scope>
    <source>
        <strain evidence="1">SPB1-3</strain>
    </source>
</reference>
<accession>A0ACD5DDS7</accession>
<sequence length="464" mass="53432">MNIHSNRRHYVTLTLVIMALAVVIATYLLVQPGLLGEIMLIIIKILAGMVALWTYSLIFYYMFLSIFGYKKATRNYQIHEPKLKFLILIPSHNEENVIGATIQHLHGVDYPKDLYQVVVVSDQSSDATTKIAEAEGAEVIDTSLNKHPRIGIGKPAGLQYALDDYDYKKYDYVLVIDADNFVDNNIFTELNSQLLEHHFDAVQTYLDSKNTDKFQPLGYAASYWTMNRMFQLSKYRLHLPNSIGGTGFVVSTEWLANNGGFRSHSLTEDLEMEIRIVESGGMVGWNHFTRIYDEKPESLGQSLIQRYRWSRGHWYVAFHNFSKLLIDFFKTGKLRFLDQLNYLFSMRLNVQVNVAVALVINGLIMMSVYKNNAIGIMFFKWAKVYVVPLTILNFFVVIYGFIPMIYGIMVDGHLGILKTIKAVFALMWFSLTYFISQMAGLFTFYDQTTWSHTKHVKNTINNKH</sequence>